<proteinExistence type="predicted"/>
<evidence type="ECO:0000313" key="4">
    <source>
        <dbReference type="Proteomes" id="UP000008837"/>
    </source>
</evidence>
<reference evidence="3 4" key="1">
    <citation type="journal article" date="2007" name="Proc. Natl. Acad. Sci. U.S.A.">
        <title>Dandruff-associated Malassezia genomes reveal convergent and divergent virulence traits shared with plant and human fungal pathogens.</title>
        <authorList>
            <person name="Xu J."/>
            <person name="Saunders C.W."/>
            <person name="Hu P."/>
            <person name="Grant R.A."/>
            <person name="Boekhout T."/>
            <person name="Kuramae E.E."/>
            <person name="Kronstad J.W."/>
            <person name="Deangelis Y.M."/>
            <person name="Reeder N.L."/>
            <person name="Johnstone K.R."/>
            <person name="Leland M."/>
            <person name="Fieno A.M."/>
            <person name="Begley W.M."/>
            <person name="Sun Y."/>
            <person name="Lacey M.P."/>
            <person name="Chaudhary T."/>
            <person name="Keough T."/>
            <person name="Chu L."/>
            <person name="Sears R."/>
            <person name="Yuan B."/>
            <person name="Dawson T.L.Jr."/>
        </authorList>
    </citation>
    <scope>NUCLEOTIDE SEQUENCE [LARGE SCALE GENOMIC DNA]</scope>
    <source>
        <strain evidence="4">ATCC MYA-4612 / CBS 7966</strain>
    </source>
</reference>
<evidence type="ECO:0000256" key="2">
    <source>
        <dbReference type="SAM" id="Phobius"/>
    </source>
</evidence>
<keyword evidence="2" id="KW-0472">Membrane</keyword>
<feature type="compositionally biased region" description="Polar residues" evidence="1">
    <location>
        <begin position="73"/>
        <end position="99"/>
    </location>
</feature>
<comment type="caution">
    <text evidence="3">The sequence shown here is derived from an EMBL/GenBank/DDBJ whole genome shotgun (WGS) entry which is preliminary data.</text>
</comment>
<name>A8PRP8_MALGO</name>
<dbReference type="OMA" id="AMNEYRA"/>
<keyword evidence="4" id="KW-1185">Reference proteome</keyword>
<gene>
    <name evidence="3" type="ORF">MGL_0100</name>
</gene>
<organism evidence="3 4">
    <name type="scientific">Malassezia globosa (strain ATCC MYA-4612 / CBS 7966)</name>
    <name type="common">Dandruff-associated fungus</name>
    <dbReference type="NCBI Taxonomy" id="425265"/>
    <lineage>
        <taxon>Eukaryota</taxon>
        <taxon>Fungi</taxon>
        <taxon>Dikarya</taxon>
        <taxon>Basidiomycota</taxon>
        <taxon>Ustilaginomycotina</taxon>
        <taxon>Malasseziomycetes</taxon>
        <taxon>Malasseziales</taxon>
        <taxon>Malasseziaceae</taxon>
        <taxon>Malassezia</taxon>
    </lineage>
</organism>
<dbReference type="VEuPathDB" id="FungiDB:MGL_0100"/>
<keyword evidence="2" id="KW-0812">Transmembrane</keyword>
<feature type="region of interest" description="Disordered" evidence="1">
    <location>
        <begin position="70"/>
        <end position="186"/>
    </location>
</feature>
<feature type="compositionally biased region" description="Basic and acidic residues" evidence="1">
    <location>
        <begin position="133"/>
        <end position="155"/>
    </location>
</feature>
<dbReference type="Proteomes" id="UP000008837">
    <property type="component" value="Unassembled WGS sequence"/>
</dbReference>
<sequence length="216" mass="24231">MFYMLGRLRRRPGFVGTAFYTFFGGFAGSLFMIPLGIAMSRNSLRSVQDPNHLASALHDTMEQRRRGFVPKQQPLSDAPVSQTVESSGWSDPAATSETSEPIFAPAASSDWSTLEPKSAGLNKKSADAPPASRWDEIRGNRTSEPSKWEQIRQENAKNALPAHVNARQRSSQEHEQKQPLSDYDRAMNEYRAAFERERQGIDVTTGFTEHNEALRE</sequence>
<feature type="compositionally biased region" description="Basic and acidic residues" evidence="1">
    <location>
        <begin position="170"/>
        <end position="186"/>
    </location>
</feature>
<accession>A8PRP8</accession>
<dbReference type="EMBL" id="AAYY01000001">
    <property type="protein sequence ID" value="EDP45111.1"/>
    <property type="molecule type" value="Genomic_DNA"/>
</dbReference>
<dbReference type="OrthoDB" id="3366659at2759"/>
<keyword evidence="2" id="KW-1133">Transmembrane helix</keyword>
<evidence type="ECO:0000313" key="3">
    <source>
        <dbReference type="EMBL" id="EDP45111.1"/>
    </source>
</evidence>
<dbReference type="AlphaFoldDB" id="A8PRP8"/>
<feature type="transmembrane region" description="Helical" evidence="2">
    <location>
        <begin position="12"/>
        <end position="37"/>
    </location>
</feature>
<protein>
    <submittedName>
        <fullName evidence="3">Uncharacterized protein</fullName>
    </submittedName>
</protein>
<evidence type="ECO:0000256" key="1">
    <source>
        <dbReference type="SAM" id="MobiDB-lite"/>
    </source>
</evidence>
<dbReference type="RefSeq" id="XP_001732325.1">
    <property type="nucleotide sequence ID" value="XM_001732273.1"/>
</dbReference>
<dbReference type="InParanoid" id="A8PRP8"/>
<dbReference type="GeneID" id="5856631"/>
<dbReference type="KEGG" id="mgl:MGL_0100"/>